<feature type="transmembrane region" description="Helical" evidence="11">
    <location>
        <begin position="311"/>
        <end position="329"/>
    </location>
</feature>
<dbReference type="Pfam" id="PF00005">
    <property type="entry name" value="ABC_tran"/>
    <property type="match status" value="1"/>
</dbReference>
<evidence type="ECO:0000256" key="5">
    <source>
        <dbReference type="ARBA" id="ARBA00022741"/>
    </source>
</evidence>
<dbReference type="InterPro" id="IPR036640">
    <property type="entry name" value="ABC1_TM_sf"/>
</dbReference>
<dbReference type="PROSITE" id="PS50929">
    <property type="entry name" value="ABC_TM1F"/>
    <property type="match status" value="1"/>
</dbReference>
<name>A0AA49GQJ4_9BACT</name>
<evidence type="ECO:0000256" key="1">
    <source>
        <dbReference type="ARBA" id="ARBA00004651"/>
    </source>
</evidence>
<sequence length="729" mass="83485">MKRFPIYRQLDFMDCGATCLQMVAHFYGQRYPVETLREIMVTGKQGVSLFNLSEAAEQLGFRTEAVATPWDTLRQDTALPCIAHWQDQHYVVLYHITSRYVYVADPAAGRMRLDRNTFLRRWRNYKDETGVLLLLEPTPSFYERSSTLTPKQPGSWRFLLSYFRPYQRYLWQLLWSVLAVSIIQWVFPFLAQSLVDEGIQHQNLPFIYLILAAQLVLFVSQTISEVIRSYLLLHLGNRVSLSLLSSFLQKLMLLPHAFFEQKNLGDLLQRIEDNQRIENFLTSQSLHVLFSALTMGVFSLTLIYYNPLIFSVFAAGSILYLLWIGLLSGRRAQLEYQRFEASADGQVKLHDLLFGMSEIRINGSQQRRRQRWEAVRIRQHQIATRALSIDQLQHRGGYFIHELKNISITFLAATLVMEGALTLGMLVAIQYILGQLNVPLLSMIDFSQSAQDAKLSLARLTEVHQRSSGNPEADHFMLLPRQASLRLKNVTFGYEGAKSTKVLQHVDAVFPWGKVTAIVGASGSGKSTLLKLLLKLYEPTEGTMYVGHQRLTQQSSKQWLTRCGVVMQDGYIFDDTLLFNITESDSRSPLDKERLAHAARIASLEEFIDSFPKGYHTRIGQNGIGLSGGQQQRILIARAVYKNPDYLFFDEATSALDAETERSIVNNLENFYQNRTVIIIAHRLSTVKHADQILVMDQGRIVERGTHHELTYRKGKYYHLVKNQLELGA</sequence>
<feature type="domain" description="ABC transmembrane type-1" evidence="13">
    <location>
        <begin position="186"/>
        <end position="452"/>
    </location>
</feature>
<reference evidence="15" key="2">
    <citation type="journal article" date="2024" name="Antonie Van Leeuwenhoek">
        <title>Roseihalotalea indica gen. nov., sp. nov., a halophilic Bacteroidetes from mesopelagic Southwest Indian Ocean with higher carbohydrate metabolic potential.</title>
        <authorList>
            <person name="Chen B."/>
            <person name="Zhang M."/>
            <person name="Lin D."/>
            <person name="Ye J."/>
            <person name="Tang K."/>
        </authorList>
    </citation>
    <scope>NUCLEOTIDE SEQUENCE</scope>
    <source>
        <strain evidence="15">TK19036</strain>
    </source>
</reference>
<dbReference type="InterPro" id="IPR005074">
    <property type="entry name" value="Peptidase_C39"/>
</dbReference>
<keyword evidence="9 11" id="KW-0472">Membrane</keyword>
<keyword evidence="8 11" id="KW-1133">Transmembrane helix</keyword>
<dbReference type="CDD" id="cd18571">
    <property type="entry name" value="ABC_6TM_peptidase_like"/>
    <property type="match status" value="1"/>
</dbReference>
<evidence type="ECO:0000256" key="9">
    <source>
        <dbReference type="ARBA" id="ARBA00023136"/>
    </source>
</evidence>
<evidence type="ECO:0000256" key="4">
    <source>
        <dbReference type="ARBA" id="ARBA00022692"/>
    </source>
</evidence>
<dbReference type="InterPro" id="IPR027417">
    <property type="entry name" value="P-loop_NTPase"/>
</dbReference>
<feature type="domain" description="ABC transporter" evidence="12">
    <location>
        <begin position="485"/>
        <end position="723"/>
    </location>
</feature>
<dbReference type="InterPro" id="IPR003593">
    <property type="entry name" value="AAA+_ATPase"/>
</dbReference>
<evidence type="ECO:0000256" key="7">
    <source>
        <dbReference type="ARBA" id="ARBA00022927"/>
    </source>
</evidence>
<dbReference type="SUPFAM" id="SSF90123">
    <property type="entry name" value="ABC transporter transmembrane region"/>
    <property type="match status" value="1"/>
</dbReference>
<dbReference type="PROSITE" id="PS50893">
    <property type="entry name" value="ABC_TRANSPORTER_2"/>
    <property type="match status" value="1"/>
</dbReference>
<evidence type="ECO:0000256" key="8">
    <source>
        <dbReference type="ARBA" id="ARBA00022989"/>
    </source>
</evidence>
<dbReference type="GO" id="GO:0005524">
    <property type="term" value="F:ATP binding"/>
    <property type="evidence" value="ECO:0007669"/>
    <property type="project" value="UniProtKB-KW"/>
</dbReference>
<dbReference type="EMBL" id="CP120682">
    <property type="protein sequence ID" value="WKN38672.1"/>
    <property type="molecule type" value="Genomic_DNA"/>
</dbReference>
<evidence type="ECO:0000256" key="10">
    <source>
        <dbReference type="ARBA" id="ARBA00043264"/>
    </source>
</evidence>
<dbReference type="Pfam" id="PF03412">
    <property type="entry name" value="Peptidase_C39"/>
    <property type="match status" value="1"/>
</dbReference>
<feature type="transmembrane region" description="Helical" evidence="11">
    <location>
        <begin position="286"/>
        <end position="305"/>
    </location>
</feature>
<proteinExistence type="predicted"/>
<keyword evidence="5" id="KW-0547">Nucleotide-binding</keyword>
<dbReference type="InterPro" id="IPR003439">
    <property type="entry name" value="ABC_transporter-like_ATP-bd"/>
</dbReference>
<dbReference type="PANTHER" id="PTHR24221:SF654">
    <property type="entry name" value="ATP-BINDING CASSETTE SUB-FAMILY B MEMBER 6"/>
    <property type="match status" value="1"/>
</dbReference>
<dbReference type="GO" id="GO:0006508">
    <property type="term" value="P:proteolysis"/>
    <property type="evidence" value="ECO:0007669"/>
    <property type="project" value="InterPro"/>
</dbReference>
<gene>
    <name evidence="15" type="ORF">K4G66_08150</name>
</gene>
<dbReference type="Gene3D" id="3.90.70.10">
    <property type="entry name" value="Cysteine proteinases"/>
    <property type="match status" value="1"/>
</dbReference>
<evidence type="ECO:0000259" key="14">
    <source>
        <dbReference type="PROSITE" id="PS50990"/>
    </source>
</evidence>
<evidence type="ECO:0000256" key="3">
    <source>
        <dbReference type="ARBA" id="ARBA00022475"/>
    </source>
</evidence>
<evidence type="ECO:0000256" key="6">
    <source>
        <dbReference type="ARBA" id="ARBA00022840"/>
    </source>
</evidence>
<feature type="transmembrane region" description="Helical" evidence="11">
    <location>
        <begin position="207"/>
        <end position="227"/>
    </location>
</feature>
<feature type="transmembrane region" description="Helical" evidence="11">
    <location>
        <begin position="408"/>
        <end position="433"/>
    </location>
</feature>
<dbReference type="PANTHER" id="PTHR24221">
    <property type="entry name" value="ATP-BINDING CASSETTE SUB-FAMILY B"/>
    <property type="match status" value="1"/>
</dbReference>
<keyword evidence="4 11" id="KW-0812">Transmembrane</keyword>
<dbReference type="Gene3D" id="3.40.50.300">
    <property type="entry name" value="P-loop containing nucleotide triphosphate hydrolases"/>
    <property type="match status" value="1"/>
</dbReference>
<dbReference type="Gene3D" id="1.20.1560.10">
    <property type="entry name" value="ABC transporter type 1, transmembrane domain"/>
    <property type="match status" value="1"/>
</dbReference>
<feature type="domain" description="Peptidase C39" evidence="14">
    <location>
        <begin position="9"/>
        <end position="129"/>
    </location>
</feature>
<dbReference type="GO" id="GO:0034040">
    <property type="term" value="F:ATPase-coupled lipid transmembrane transporter activity"/>
    <property type="evidence" value="ECO:0007669"/>
    <property type="project" value="TreeGrafter"/>
</dbReference>
<dbReference type="GO" id="GO:0043213">
    <property type="term" value="P:bacteriocin transport"/>
    <property type="evidence" value="ECO:0007669"/>
    <property type="project" value="UniProtKB-KW"/>
</dbReference>
<reference evidence="15" key="1">
    <citation type="journal article" date="2023" name="Comput. Struct. Biotechnol. J.">
        <title>Discovery of a novel marine Bacteroidetes with a rich repertoire of carbohydrate-active enzymes.</title>
        <authorList>
            <person name="Chen B."/>
            <person name="Liu G."/>
            <person name="Chen Q."/>
            <person name="Wang H."/>
            <person name="Liu L."/>
            <person name="Tang K."/>
        </authorList>
    </citation>
    <scope>NUCLEOTIDE SEQUENCE</scope>
    <source>
        <strain evidence="15">TK19036</strain>
    </source>
</reference>
<dbReference type="SUPFAM" id="SSF52540">
    <property type="entry name" value="P-loop containing nucleoside triphosphate hydrolases"/>
    <property type="match status" value="1"/>
</dbReference>
<dbReference type="FunFam" id="3.40.50.300:FF:000221">
    <property type="entry name" value="Multidrug ABC transporter ATP-binding protein"/>
    <property type="match status" value="1"/>
</dbReference>
<comment type="subcellular location">
    <subcellularLocation>
        <location evidence="1">Cell membrane</location>
        <topology evidence="1">Multi-pass membrane protein</topology>
    </subcellularLocation>
</comment>
<protein>
    <submittedName>
        <fullName evidence="15">Peptidase domain-containing ABC transporter</fullName>
    </submittedName>
</protein>
<dbReference type="GO" id="GO:0005886">
    <property type="term" value="C:plasma membrane"/>
    <property type="evidence" value="ECO:0007669"/>
    <property type="project" value="UniProtKB-SubCell"/>
</dbReference>
<dbReference type="InterPro" id="IPR011527">
    <property type="entry name" value="ABC1_TM_dom"/>
</dbReference>
<keyword evidence="6" id="KW-0067">ATP-binding</keyword>
<feature type="transmembrane region" description="Helical" evidence="11">
    <location>
        <begin position="169"/>
        <end position="187"/>
    </location>
</feature>
<dbReference type="Pfam" id="PF00664">
    <property type="entry name" value="ABC_membrane"/>
    <property type="match status" value="1"/>
</dbReference>
<dbReference type="GO" id="GO:0015031">
    <property type="term" value="P:protein transport"/>
    <property type="evidence" value="ECO:0007669"/>
    <property type="project" value="UniProtKB-KW"/>
</dbReference>
<dbReference type="AlphaFoldDB" id="A0AA49GQJ4"/>
<keyword evidence="10" id="KW-0080">Bacteriocin transport</keyword>
<dbReference type="InterPro" id="IPR017871">
    <property type="entry name" value="ABC_transporter-like_CS"/>
</dbReference>
<organism evidence="15">
    <name type="scientific">Roseihalotalea indica</name>
    <dbReference type="NCBI Taxonomy" id="2867963"/>
    <lineage>
        <taxon>Bacteria</taxon>
        <taxon>Pseudomonadati</taxon>
        <taxon>Bacteroidota</taxon>
        <taxon>Cytophagia</taxon>
        <taxon>Cytophagales</taxon>
        <taxon>Catalimonadaceae</taxon>
        <taxon>Roseihalotalea</taxon>
    </lineage>
</organism>
<accession>A0AA49GQJ4</accession>
<dbReference type="CDD" id="cd02418">
    <property type="entry name" value="Peptidase_C39B"/>
    <property type="match status" value="1"/>
</dbReference>
<keyword evidence="3" id="KW-1003">Cell membrane</keyword>
<dbReference type="PROSITE" id="PS00211">
    <property type="entry name" value="ABC_TRANSPORTER_1"/>
    <property type="match status" value="1"/>
</dbReference>
<evidence type="ECO:0000259" key="13">
    <source>
        <dbReference type="PROSITE" id="PS50929"/>
    </source>
</evidence>
<keyword evidence="7" id="KW-0653">Protein transport</keyword>
<dbReference type="GO" id="GO:0016887">
    <property type="term" value="F:ATP hydrolysis activity"/>
    <property type="evidence" value="ECO:0007669"/>
    <property type="project" value="InterPro"/>
</dbReference>
<dbReference type="PROSITE" id="PS50990">
    <property type="entry name" value="PEPTIDASE_C39"/>
    <property type="match status" value="1"/>
</dbReference>
<evidence type="ECO:0000256" key="11">
    <source>
        <dbReference type="SAM" id="Phobius"/>
    </source>
</evidence>
<dbReference type="SMART" id="SM00382">
    <property type="entry name" value="AAA"/>
    <property type="match status" value="1"/>
</dbReference>
<keyword evidence="2" id="KW-0813">Transport</keyword>
<evidence type="ECO:0000313" key="15">
    <source>
        <dbReference type="EMBL" id="WKN38672.1"/>
    </source>
</evidence>
<evidence type="ECO:0000256" key="2">
    <source>
        <dbReference type="ARBA" id="ARBA00022448"/>
    </source>
</evidence>
<dbReference type="GO" id="GO:0140359">
    <property type="term" value="F:ABC-type transporter activity"/>
    <property type="evidence" value="ECO:0007669"/>
    <property type="project" value="InterPro"/>
</dbReference>
<dbReference type="GO" id="GO:0008233">
    <property type="term" value="F:peptidase activity"/>
    <property type="evidence" value="ECO:0007669"/>
    <property type="project" value="InterPro"/>
</dbReference>
<evidence type="ECO:0000259" key="12">
    <source>
        <dbReference type="PROSITE" id="PS50893"/>
    </source>
</evidence>
<dbReference type="InterPro" id="IPR039421">
    <property type="entry name" value="Type_1_exporter"/>
</dbReference>